<gene>
    <name evidence="6 8" type="primary">rsmG</name>
    <name evidence="8" type="ORF">J4E96_20000</name>
</gene>
<feature type="binding site" evidence="6">
    <location>
        <position position="85"/>
    </location>
    <ligand>
        <name>S-adenosyl-L-methionine</name>
        <dbReference type="ChEBI" id="CHEBI:59789"/>
    </ligand>
</feature>
<evidence type="ECO:0000256" key="1">
    <source>
        <dbReference type="ARBA" id="ARBA00022490"/>
    </source>
</evidence>
<evidence type="ECO:0000256" key="2">
    <source>
        <dbReference type="ARBA" id="ARBA00022552"/>
    </source>
</evidence>
<keyword evidence="3 6" id="KW-0489">Methyltransferase</keyword>
<evidence type="ECO:0000256" key="6">
    <source>
        <dbReference type="HAMAP-Rule" id="MF_00074"/>
    </source>
</evidence>
<dbReference type="PANTHER" id="PTHR31760">
    <property type="entry name" value="S-ADENOSYL-L-METHIONINE-DEPENDENT METHYLTRANSFERASES SUPERFAMILY PROTEIN"/>
    <property type="match status" value="1"/>
</dbReference>
<keyword evidence="9" id="KW-1185">Reference proteome</keyword>
<accession>A0A8A4ZMC2</accession>
<dbReference type="EC" id="2.1.1.-" evidence="6"/>
<keyword evidence="1 6" id="KW-0963">Cytoplasm</keyword>
<dbReference type="InterPro" id="IPR003682">
    <property type="entry name" value="rRNA_ssu_MeTfrase_G"/>
</dbReference>
<comment type="caution">
    <text evidence="6">Lacks conserved residue(s) required for the propagation of feature annotation.</text>
</comment>
<protein>
    <recommendedName>
        <fullName evidence="6">Ribosomal RNA small subunit methyltransferase G</fullName>
        <ecNumber evidence="6">2.1.1.-</ecNumber>
    </recommendedName>
    <alternativeName>
        <fullName evidence="6">16S rRNA 7-methylguanosine methyltransferase</fullName>
        <shortName evidence="6">16S rRNA m7G methyltransferase</shortName>
    </alternativeName>
</protein>
<dbReference type="GO" id="GO:0005829">
    <property type="term" value="C:cytosol"/>
    <property type="evidence" value="ECO:0007669"/>
    <property type="project" value="TreeGrafter"/>
</dbReference>
<evidence type="ECO:0000256" key="4">
    <source>
        <dbReference type="ARBA" id="ARBA00022679"/>
    </source>
</evidence>
<evidence type="ECO:0000256" key="7">
    <source>
        <dbReference type="SAM" id="MobiDB-lite"/>
    </source>
</evidence>
<dbReference type="EMBL" id="CP071868">
    <property type="protein sequence ID" value="QTE31667.1"/>
    <property type="molecule type" value="Genomic_DNA"/>
</dbReference>
<dbReference type="NCBIfam" id="TIGR00138">
    <property type="entry name" value="rsmG_gidB"/>
    <property type="match status" value="1"/>
</dbReference>
<evidence type="ECO:0000313" key="9">
    <source>
        <dbReference type="Proteomes" id="UP000663937"/>
    </source>
</evidence>
<dbReference type="InterPro" id="IPR029063">
    <property type="entry name" value="SAM-dependent_MTases_sf"/>
</dbReference>
<name>A0A8A4ZMC2_9MICO</name>
<dbReference type="AlphaFoldDB" id="A0A8A4ZMC2"/>
<feature type="region of interest" description="Disordered" evidence="7">
    <location>
        <begin position="223"/>
        <end position="249"/>
    </location>
</feature>
<evidence type="ECO:0000313" key="8">
    <source>
        <dbReference type="EMBL" id="QTE31667.1"/>
    </source>
</evidence>
<evidence type="ECO:0000256" key="3">
    <source>
        <dbReference type="ARBA" id="ARBA00022603"/>
    </source>
</evidence>
<feature type="binding site" evidence="6">
    <location>
        <position position="80"/>
    </location>
    <ligand>
        <name>S-adenosyl-L-methionine</name>
        <dbReference type="ChEBI" id="CHEBI:59789"/>
    </ligand>
</feature>
<reference evidence="8" key="1">
    <citation type="submission" date="2021-03" db="EMBL/GenBank/DDBJ databases">
        <title>Pengzhenrongella sicca gen. nov., sp. nov., a new member of suborder Micrococcineae isolated from High-Arctic tundra soil.</title>
        <authorList>
            <person name="Peng F."/>
        </authorList>
    </citation>
    <scope>NUCLEOTIDE SEQUENCE</scope>
    <source>
        <strain evidence="8">LRZ-2</strain>
    </source>
</reference>
<dbReference type="KEGG" id="psic:J4E96_20000"/>
<comment type="function">
    <text evidence="6">Specifically methylates the N7 position of a guanine in 16S rRNA.</text>
</comment>
<feature type="binding site" evidence="6">
    <location>
        <begin position="131"/>
        <end position="132"/>
    </location>
    <ligand>
        <name>S-adenosyl-L-methionine</name>
        <dbReference type="ChEBI" id="CHEBI:59789"/>
    </ligand>
</feature>
<dbReference type="HAMAP" id="MF_00074">
    <property type="entry name" value="16SrRNA_methyltr_G"/>
    <property type="match status" value="1"/>
</dbReference>
<sequence>MAPAEADAAPDPLTDDPRLIEYFGEVYPVLARFHALLTEQGVLRGLIGPREAAKLWERHILNSAAVAPLLPSTGRLVDVGSGAGLPGIVLAVMLPEVEVTLLEPMERRIEWLREVVEHLGLTNVDVRRGRAEDLHGELQADAITARAVAPLDRLARWTLPLLVQGGVLIALKGRHAAEEVESAKYVIKKLGGGAAQIVEVGTVDGVDITTAVRVVRETVRGSAGARAASKRTQGSSSGRGGSGTRGATA</sequence>
<dbReference type="Pfam" id="PF02527">
    <property type="entry name" value="GidB"/>
    <property type="match status" value="1"/>
</dbReference>
<comment type="subcellular location">
    <subcellularLocation>
        <location evidence="6">Cytoplasm</location>
    </subcellularLocation>
</comment>
<proteinExistence type="inferred from homology"/>
<dbReference type="CDD" id="cd02440">
    <property type="entry name" value="AdoMet_MTases"/>
    <property type="match status" value="1"/>
</dbReference>
<dbReference type="Gene3D" id="3.40.50.150">
    <property type="entry name" value="Vaccinia Virus protein VP39"/>
    <property type="match status" value="1"/>
</dbReference>
<feature type="binding site" evidence="6">
    <location>
        <position position="146"/>
    </location>
    <ligand>
        <name>S-adenosyl-L-methionine</name>
        <dbReference type="ChEBI" id="CHEBI:59789"/>
    </ligand>
</feature>
<comment type="similarity">
    <text evidence="6">Belongs to the methyltransferase superfamily. RNA methyltransferase RsmG family.</text>
</comment>
<dbReference type="SUPFAM" id="SSF53335">
    <property type="entry name" value="S-adenosyl-L-methionine-dependent methyltransferases"/>
    <property type="match status" value="1"/>
</dbReference>
<organism evidence="8 9">
    <name type="scientific">Pengzhenrongella sicca</name>
    <dbReference type="NCBI Taxonomy" id="2819238"/>
    <lineage>
        <taxon>Bacteria</taxon>
        <taxon>Bacillati</taxon>
        <taxon>Actinomycetota</taxon>
        <taxon>Actinomycetes</taxon>
        <taxon>Micrococcales</taxon>
        <taxon>Pengzhenrongella</taxon>
    </lineage>
</organism>
<dbReference type="GO" id="GO:0070043">
    <property type="term" value="F:rRNA (guanine-N7-)-methyltransferase activity"/>
    <property type="evidence" value="ECO:0007669"/>
    <property type="project" value="UniProtKB-UniRule"/>
</dbReference>
<dbReference type="PANTHER" id="PTHR31760:SF0">
    <property type="entry name" value="S-ADENOSYL-L-METHIONINE-DEPENDENT METHYLTRANSFERASES SUPERFAMILY PROTEIN"/>
    <property type="match status" value="1"/>
</dbReference>
<keyword evidence="4 6" id="KW-0808">Transferase</keyword>
<keyword evidence="5 6" id="KW-0949">S-adenosyl-L-methionine</keyword>
<keyword evidence="2 6" id="KW-0698">rRNA processing</keyword>
<feature type="compositionally biased region" description="Gly residues" evidence="7">
    <location>
        <begin position="237"/>
        <end position="249"/>
    </location>
</feature>
<dbReference type="Proteomes" id="UP000663937">
    <property type="component" value="Chromosome"/>
</dbReference>
<evidence type="ECO:0000256" key="5">
    <source>
        <dbReference type="ARBA" id="ARBA00022691"/>
    </source>
</evidence>